<keyword evidence="10" id="KW-1185">Reference proteome</keyword>
<dbReference type="Pfam" id="PF06017">
    <property type="entry name" value="Myosin_TH1"/>
    <property type="match status" value="1"/>
</dbReference>
<keyword evidence="4 7" id="KW-0518">Myosin</keyword>
<dbReference type="Pfam" id="PF00063">
    <property type="entry name" value="Myosin_head"/>
    <property type="match status" value="1"/>
</dbReference>
<dbReference type="FunFam" id="1.20.58.530:FF:000004">
    <property type="entry name" value="Unconventional myosin ID"/>
    <property type="match status" value="1"/>
</dbReference>
<comment type="similarity">
    <text evidence="1 7">Belongs to the TRAFAC class myosin-kinesin ATPase superfamily. Myosin family.</text>
</comment>
<feature type="domain" description="Myosin motor" evidence="8">
    <location>
        <begin position="20"/>
        <end position="702"/>
    </location>
</feature>
<dbReference type="SMART" id="SM00015">
    <property type="entry name" value="IQ"/>
    <property type="match status" value="3"/>
</dbReference>
<dbReference type="InterPro" id="IPR027417">
    <property type="entry name" value="P-loop_NTPase"/>
</dbReference>
<dbReference type="InterPro" id="IPR001609">
    <property type="entry name" value="Myosin_head_motor_dom-like"/>
</dbReference>
<dbReference type="InterPro" id="IPR000048">
    <property type="entry name" value="IQ_motif_EF-hand-BS"/>
</dbReference>
<dbReference type="CDD" id="cd23767">
    <property type="entry name" value="IQCD"/>
    <property type="match status" value="1"/>
</dbReference>
<evidence type="ECO:0000256" key="2">
    <source>
        <dbReference type="ARBA" id="ARBA00022741"/>
    </source>
</evidence>
<feature type="domain" description="TH1" evidence="9">
    <location>
        <begin position="858"/>
        <end position="1045"/>
    </location>
</feature>
<dbReference type="GO" id="GO:0000146">
    <property type="term" value="F:microfilament motor activity"/>
    <property type="evidence" value="ECO:0007669"/>
    <property type="project" value="TreeGrafter"/>
</dbReference>
<protein>
    <submittedName>
        <fullName evidence="11">Unconventional myosin-Ic</fullName>
    </submittedName>
</protein>
<dbReference type="SUPFAM" id="SSF52540">
    <property type="entry name" value="P-loop containing nucleoside triphosphate hydrolases"/>
    <property type="match status" value="1"/>
</dbReference>
<dbReference type="SMART" id="SM00242">
    <property type="entry name" value="MYSc"/>
    <property type="match status" value="1"/>
</dbReference>
<keyword evidence="6 7" id="KW-0009">Actin-binding</keyword>
<evidence type="ECO:0000256" key="1">
    <source>
        <dbReference type="ARBA" id="ARBA00008314"/>
    </source>
</evidence>
<dbReference type="Gene3D" id="1.20.5.190">
    <property type="match status" value="1"/>
</dbReference>
<dbReference type="Gene3D" id="1.20.120.720">
    <property type="entry name" value="Myosin VI head, motor domain, U50 subdomain"/>
    <property type="match status" value="1"/>
</dbReference>
<dbReference type="KEGG" id="lak:106178051"/>
<evidence type="ECO:0000256" key="5">
    <source>
        <dbReference type="ARBA" id="ARBA00023175"/>
    </source>
</evidence>
<dbReference type="PROSITE" id="PS50096">
    <property type="entry name" value="IQ"/>
    <property type="match status" value="1"/>
</dbReference>
<dbReference type="GO" id="GO:0030048">
    <property type="term" value="P:actin filament-based movement"/>
    <property type="evidence" value="ECO:0007669"/>
    <property type="project" value="TreeGrafter"/>
</dbReference>
<evidence type="ECO:0000256" key="7">
    <source>
        <dbReference type="PROSITE-ProRule" id="PRU00782"/>
    </source>
</evidence>
<dbReference type="OrthoDB" id="6108017at2759"/>
<dbReference type="PANTHER" id="PTHR13140">
    <property type="entry name" value="MYOSIN"/>
    <property type="match status" value="1"/>
</dbReference>
<dbReference type="Gene3D" id="1.10.10.820">
    <property type="match status" value="1"/>
</dbReference>
<dbReference type="GO" id="GO:0005886">
    <property type="term" value="C:plasma membrane"/>
    <property type="evidence" value="ECO:0007669"/>
    <property type="project" value="TreeGrafter"/>
</dbReference>
<sequence length="1056" mass="122613">MLTTNQEKTMDTLSARTKVGVQDCVLLEDYKSMQAFVDNLQKRFREDLIYTYIGPVLISVNPYRTLNIYNDRIVALYQNVGFYEVPPHIYAIANTAYRSIVTEFRDQCVLISGESGAGKTEATKKILHYIAASCPHTVKVDQVKKRLLQSNPILEAFGNAKTTRNDNSSRFGKYMDIQFSIKGHPVGGHILNYLLEKSRIVNQTTGERNFHIFYQLLASGDRKLLDHLRLHKDPNSYAILCKGQCISVNTIDDAAEFGEMRKAMEICEIKESDQMELFTVVAAVMHLGNMKFASERGGSADVMNKVPVEIVSQLLGCKEEKLLRGLLNRTIDVRGEKVVTPLTKEQAIHARDALAKGIYDRLFSWLVKRINDSLGAKEDEEVKPVMGLLDIYGFEVFLHNSFEQFCINYCNEKLQQLFITLTLKSEQDEYINEGIEWEPVQFFNNKIICDLIDAKPVGIMAILDEECLRPGDATDFTFLEKLADTFGTHPHFVCHATAEYQIRRTLKQDEFRILHYAGDVTYKLRGFMDKNNDLLFRNLKEVISESKNRVSSDCFPKEEICADNKKRPVTAGSQFRTSLAELMDILMSKQPCYVRCIKPNNNKRAYTFDERLVRHQVTYLGLLENVRLRRAGFAYRRPYEVFFRRYKCLSKETWPVFHGTARHGTQLLVKYLPMKEDDFRLGETKIFIRLPETLFAIEDVLQESRNRFASIIQCCFRAYYYRQKFLKMKWAAVIIAAHWRSYLARQELKRRKRAALCIRKFVKGFINRHNELCPENKAFIHHMRINYIRRLRDRLPTSFLDDAWPPTHPFMETTARLLQKMHRKNLIRKYCLQLKKDRKRMRQLEQKLIAHELFKGNKEGYENSIPEPFRTSRLSKSQEIMLNNVFIANVKQRKEAIRYVSQVLKYNRNGYGSRRRILVVTDKASYILSRYNYKLRDKIFHKNLKAITTSELSDDFFVLHTNSSERNNNRIYNKGDIILRSGHVIEAIVKIAVAAKKLRAVEIAREGSITHNMINGKQGLIEFIRGSKHHVTIGKAGELRVVAPTGYTSDREAIYI</sequence>
<dbReference type="PROSITE" id="PS51757">
    <property type="entry name" value="TH1"/>
    <property type="match status" value="1"/>
</dbReference>
<evidence type="ECO:0000313" key="10">
    <source>
        <dbReference type="Proteomes" id="UP000085678"/>
    </source>
</evidence>
<dbReference type="PROSITE" id="PS51456">
    <property type="entry name" value="MYOSIN_MOTOR"/>
    <property type="match status" value="1"/>
</dbReference>
<dbReference type="InterPro" id="IPR010926">
    <property type="entry name" value="Myosin_TH1"/>
</dbReference>
<dbReference type="AlphaFoldDB" id="A0A1S3K280"/>
<dbReference type="GO" id="GO:0005902">
    <property type="term" value="C:microvillus"/>
    <property type="evidence" value="ECO:0007669"/>
    <property type="project" value="TreeGrafter"/>
</dbReference>
<evidence type="ECO:0000256" key="3">
    <source>
        <dbReference type="ARBA" id="ARBA00022840"/>
    </source>
</evidence>
<proteinExistence type="inferred from homology"/>
<dbReference type="GO" id="GO:0051015">
    <property type="term" value="F:actin filament binding"/>
    <property type="evidence" value="ECO:0007669"/>
    <property type="project" value="TreeGrafter"/>
</dbReference>
<dbReference type="InterPro" id="IPR036072">
    <property type="entry name" value="MYSc_Myo1"/>
</dbReference>
<evidence type="ECO:0000259" key="8">
    <source>
        <dbReference type="PROSITE" id="PS51456"/>
    </source>
</evidence>
<feature type="region of interest" description="Actin-binding" evidence="7">
    <location>
        <begin position="579"/>
        <end position="601"/>
    </location>
</feature>
<dbReference type="PANTHER" id="PTHR13140:SF679">
    <property type="entry name" value="UNCONVENTIONAL MYOSIN IC"/>
    <property type="match status" value="1"/>
</dbReference>
<evidence type="ECO:0000313" key="11">
    <source>
        <dbReference type="RefSeq" id="XP_013416504.1"/>
    </source>
</evidence>
<evidence type="ECO:0000256" key="4">
    <source>
        <dbReference type="ARBA" id="ARBA00023123"/>
    </source>
</evidence>
<feature type="binding site" evidence="7">
    <location>
        <begin position="113"/>
        <end position="120"/>
    </location>
    <ligand>
        <name>ATP</name>
        <dbReference type="ChEBI" id="CHEBI:30616"/>
    </ligand>
</feature>
<dbReference type="GO" id="GO:0005737">
    <property type="term" value="C:cytoplasm"/>
    <property type="evidence" value="ECO:0007669"/>
    <property type="project" value="TreeGrafter"/>
</dbReference>
<keyword evidence="2 7" id="KW-0547">Nucleotide-binding</keyword>
<name>A0A1S3K280_LINAN</name>
<dbReference type="GeneID" id="106178051"/>
<accession>A0A1S3K280</accession>
<dbReference type="GO" id="GO:0016459">
    <property type="term" value="C:myosin complex"/>
    <property type="evidence" value="ECO:0007669"/>
    <property type="project" value="UniProtKB-KW"/>
</dbReference>
<evidence type="ECO:0000259" key="9">
    <source>
        <dbReference type="PROSITE" id="PS51757"/>
    </source>
</evidence>
<dbReference type="Proteomes" id="UP000085678">
    <property type="component" value="Unplaced"/>
</dbReference>
<dbReference type="GO" id="GO:0007015">
    <property type="term" value="P:actin filament organization"/>
    <property type="evidence" value="ECO:0007669"/>
    <property type="project" value="TreeGrafter"/>
</dbReference>
<dbReference type="InParanoid" id="A0A1S3K280"/>
<evidence type="ECO:0000256" key="6">
    <source>
        <dbReference type="ARBA" id="ARBA00023203"/>
    </source>
</evidence>
<dbReference type="GO" id="GO:0005524">
    <property type="term" value="F:ATP binding"/>
    <property type="evidence" value="ECO:0007669"/>
    <property type="project" value="UniProtKB-UniRule"/>
</dbReference>
<dbReference type="GO" id="GO:0006897">
    <property type="term" value="P:endocytosis"/>
    <property type="evidence" value="ECO:0007669"/>
    <property type="project" value="TreeGrafter"/>
</dbReference>
<dbReference type="Gene3D" id="3.40.850.10">
    <property type="entry name" value="Kinesin motor domain"/>
    <property type="match status" value="1"/>
</dbReference>
<dbReference type="Gene3D" id="1.20.58.530">
    <property type="match status" value="1"/>
</dbReference>
<dbReference type="RefSeq" id="XP_013416504.1">
    <property type="nucleotide sequence ID" value="XM_013561050.1"/>
</dbReference>
<dbReference type="InterPro" id="IPR036961">
    <property type="entry name" value="Kinesin_motor_dom_sf"/>
</dbReference>
<keyword evidence="5 7" id="KW-0505">Motor protein</keyword>
<dbReference type="Gene3D" id="1.20.5.4820">
    <property type="match status" value="1"/>
</dbReference>
<keyword evidence="3 7" id="KW-0067">ATP-binding</keyword>
<dbReference type="FunFam" id="1.10.10.820:FF:000001">
    <property type="entry name" value="Myosin heavy chain"/>
    <property type="match status" value="1"/>
</dbReference>
<dbReference type="FunCoup" id="A0A1S3K280">
    <property type="interactions" value="923"/>
</dbReference>
<dbReference type="PRINTS" id="PR00193">
    <property type="entry name" value="MYOSINHEAVY"/>
</dbReference>
<dbReference type="CDD" id="cd01378">
    <property type="entry name" value="MYSc_Myo1"/>
    <property type="match status" value="1"/>
</dbReference>
<dbReference type="STRING" id="7574.A0A1S3K280"/>
<reference evidence="11" key="1">
    <citation type="submission" date="2025-08" db="UniProtKB">
        <authorList>
            <consortium name="RefSeq"/>
        </authorList>
    </citation>
    <scope>IDENTIFICATION</scope>
    <source>
        <tissue evidence="11">Gonads</tissue>
    </source>
</reference>
<gene>
    <name evidence="11" type="primary">LOC106178051</name>
</gene>
<organism evidence="10 11">
    <name type="scientific">Lingula anatina</name>
    <name type="common">Brachiopod</name>
    <name type="synonym">Lingula unguis</name>
    <dbReference type="NCBI Taxonomy" id="7574"/>
    <lineage>
        <taxon>Eukaryota</taxon>
        <taxon>Metazoa</taxon>
        <taxon>Spiralia</taxon>
        <taxon>Lophotrochozoa</taxon>
        <taxon>Brachiopoda</taxon>
        <taxon>Linguliformea</taxon>
        <taxon>Lingulata</taxon>
        <taxon>Lingulida</taxon>
        <taxon>Linguloidea</taxon>
        <taxon>Lingulidae</taxon>
        <taxon>Lingula</taxon>
    </lineage>
</organism>